<dbReference type="SMART" id="SM00721">
    <property type="entry name" value="BAR"/>
    <property type="match status" value="1"/>
</dbReference>
<dbReference type="InterPro" id="IPR027267">
    <property type="entry name" value="AH/BAR_dom_sf"/>
</dbReference>
<keyword evidence="1 2" id="KW-0728">SH3 domain</keyword>
<dbReference type="GO" id="GO:1990528">
    <property type="term" value="C:Rvs161p-Rvs167p complex"/>
    <property type="evidence" value="ECO:0007669"/>
    <property type="project" value="TreeGrafter"/>
</dbReference>
<accession>A0A507EM48</accession>
<dbReference type="GO" id="GO:0031097">
    <property type="term" value="C:medial cortex"/>
    <property type="evidence" value="ECO:0007669"/>
    <property type="project" value="TreeGrafter"/>
</dbReference>
<evidence type="ECO:0000313" key="6">
    <source>
        <dbReference type="Proteomes" id="UP000320333"/>
    </source>
</evidence>
<evidence type="ECO:0000259" key="4">
    <source>
        <dbReference type="PROSITE" id="PS50002"/>
    </source>
</evidence>
<sequence>MSLRGFSKAVARLPYLVMSKSGYSSETTDPEYTDLEERFKLLDASARKLRVVCGNLVGGVCDSAQNGFLNSRKNKVYSPITPHITSPVASDGESPMEARISSGSKSSTYRSKYKQTEPISLQAAQEFANFSQATRQFLLPDLETIERRLVAPSMDLVMLLDNVKPSRNSKNKKGAQIVEMSVSDEKSLGKAEIAYDQASREYNHINNLLKSELPVLLQLKAPFIDPCFQTLFWYQLNVHQVLSQAYGDLIKLPAFDMSLSAAVGFETKVAAQAALLDDLSLVYRNRKSVPSNNPLSPDYVAPGLPDTADTSSPHKFQSPQHAEPPSYATSSQHQSVNSFKQLHGSYGSSIQQPPFARAYSETEDPTATFVTALYDYQAQADGDLPFMRDDRIELIERTPDPNDWWTGRLRGATGIFPGNYVA</sequence>
<dbReference type="Proteomes" id="UP000320333">
    <property type="component" value="Unassembled WGS sequence"/>
</dbReference>
<dbReference type="SUPFAM" id="SSF50044">
    <property type="entry name" value="SH3-domain"/>
    <property type="match status" value="1"/>
</dbReference>
<comment type="caution">
    <text evidence="5">The sequence shown here is derived from an EMBL/GenBank/DDBJ whole genome shotgun (WGS) entry which is preliminary data.</text>
</comment>
<dbReference type="Pfam" id="PF03114">
    <property type="entry name" value="BAR"/>
    <property type="match status" value="1"/>
</dbReference>
<dbReference type="AlphaFoldDB" id="A0A507EM48"/>
<dbReference type="GO" id="GO:0051666">
    <property type="term" value="P:actin cortical patch localization"/>
    <property type="evidence" value="ECO:0007669"/>
    <property type="project" value="InterPro"/>
</dbReference>
<dbReference type="GO" id="GO:0043332">
    <property type="term" value="C:mating projection tip"/>
    <property type="evidence" value="ECO:0007669"/>
    <property type="project" value="TreeGrafter"/>
</dbReference>
<dbReference type="GO" id="GO:0008289">
    <property type="term" value="F:lipid binding"/>
    <property type="evidence" value="ECO:0007669"/>
    <property type="project" value="TreeGrafter"/>
</dbReference>
<dbReference type="InterPro" id="IPR004148">
    <property type="entry name" value="BAR_dom"/>
</dbReference>
<feature type="region of interest" description="Disordered" evidence="3">
    <location>
        <begin position="292"/>
        <end position="334"/>
    </location>
</feature>
<evidence type="ECO:0000256" key="3">
    <source>
        <dbReference type="SAM" id="MobiDB-lite"/>
    </source>
</evidence>
<dbReference type="PANTHER" id="PTHR47174">
    <property type="entry name" value="BRIDGING INTEGRATOR 3"/>
    <property type="match status" value="1"/>
</dbReference>
<dbReference type="SUPFAM" id="SSF103657">
    <property type="entry name" value="BAR/IMD domain-like"/>
    <property type="match status" value="1"/>
</dbReference>
<evidence type="ECO:0000313" key="5">
    <source>
        <dbReference type="EMBL" id="TPX65163.1"/>
    </source>
</evidence>
<organism evidence="5 6">
    <name type="scientific">Chytriomyces confervae</name>
    <dbReference type="NCBI Taxonomy" id="246404"/>
    <lineage>
        <taxon>Eukaryota</taxon>
        <taxon>Fungi</taxon>
        <taxon>Fungi incertae sedis</taxon>
        <taxon>Chytridiomycota</taxon>
        <taxon>Chytridiomycota incertae sedis</taxon>
        <taxon>Chytridiomycetes</taxon>
        <taxon>Chytridiales</taxon>
        <taxon>Chytriomycetaceae</taxon>
        <taxon>Chytriomyces</taxon>
    </lineage>
</organism>
<proteinExistence type="predicted"/>
<keyword evidence="6" id="KW-1185">Reference proteome</keyword>
<dbReference type="FunFam" id="2.30.30.40:FF:000100">
    <property type="entry name" value="SH3 domain-containing YSC84-like protein 1"/>
    <property type="match status" value="1"/>
</dbReference>
<gene>
    <name evidence="5" type="ORF">CcCBS67573_g08207</name>
</gene>
<dbReference type="Gene3D" id="1.20.1270.60">
    <property type="entry name" value="Arfaptin homology (AH) domain/BAR domain"/>
    <property type="match status" value="1"/>
</dbReference>
<dbReference type="PROSITE" id="PS50002">
    <property type="entry name" value="SH3"/>
    <property type="match status" value="1"/>
</dbReference>
<feature type="compositionally biased region" description="Polar residues" evidence="3">
    <location>
        <begin position="308"/>
        <end position="320"/>
    </location>
</feature>
<name>A0A507EM48_9FUNG</name>
<dbReference type="GO" id="GO:0006897">
    <property type="term" value="P:endocytosis"/>
    <property type="evidence" value="ECO:0007669"/>
    <property type="project" value="InterPro"/>
</dbReference>
<feature type="domain" description="SH3" evidence="4">
    <location>
        <begin position="365"/>
        <end position="422"/>
    </location>
</feature>
<dbReference type="Pfam" id="PF00018">
    <property type="entry name" value="SH3_1"/>
    <property type="match status" value="1"/>
</dbReference>
<dbReference type="Gene3D" id="2.30.30.40">
    <property type="entry name" value="SH3 Domains"/>
    <property type="match status" value="1"/>
</dbReference>
<evidence type="ECO:0000256" key="2">
    <source>
        <dbReference type="PROSITE-ProRule" id="PRU00192"/>
    </source>
</evidence>
<dbReference type="InterPro" id="IPR001452">
    <property type="entry name" value="SH3_domain"/>
</dbReference>
<evidence type="ECO:0000256" key="1">
    <source>
        <dbReference type="ARBA" id="ARBA00022443"/>
    </source>
</evidence>
<dbReference type="PANTHER" id="PTHR47174:SF1">
    <property type="entry name" value="REDUCED VIABILITY UPON STARVATION PROTEIN 167"/>
    <property type="match status" value="1"/>
</dbReference>
<dbReference type="GO" id="GO:0097320">
    <property type="term" value="P:plasma membrane tubulation"/>
    <property type="evidence" value="ECO:0007669"/>
    <property type="project" value="TreeGrafter"/>
</dbReference>
<dbReference type="GO" id="GO:0015629">
    <property type="term" value="C:actin cytoskeleton"/>
    <property type="evidence" value="ECO:0007669"/>
    <property type="project" value="TreeGrafter"/>
</dbReference>
<dbReference type="OrthoDB" id="2159336at2759"/>
<dbReference type="InterPro" id="IPR046982">
    <property type="entry name" value="BIN3/RVS161-like"/>
</dbReference>
<dbReference type="PRINTS" id="PR00452">
    <property type="entry name" value="SH3DOMAIN"/>
</dbReference>
<dbReference type="SMART" id="SM00326">
    <property type="entry name" value="SH3"/>
    <property type="match status" value="1"/>
</dbReference>
<reference evidence="5 6" key="1">
    <citation type="journal article" date="2019" name="Sci. Rep.">
        <title>Comparative genomics of chytrid fungi reveal insights into the obligate biotrophic and pathogenic lifestyle of Synchytrium endobioticum.</title>
        <authorList>
            <person name="van de Vossenberg B.T.L.H."/>
            <person name="Warris S."/>
            <person name="Nguyen H.D.T."/>
            <person name="van Gent-Pelzer M.P.E."/>
            <person name="Joly D.L."/>
            <person name="van de Geest H.C."/>
            <person name="Bonants P.J.M."/>
            <person name="Smith D.S."/>
            <person name="Levesque C.A."/>
            <person name="van der Lee T.A.J."/>
        </authorList>
    </citation>
    <scope>NUCLEOTIDE SEQUENCE [LARGE SCALE GENOMIC DNA]</scope>
    <source>
        <strain evidence="5 6">CBS 675.73</strain>
    </source>
</reference>
<dbReference type="InterPro" id="IPR036028">
    <property type="entry name" value="SH3-like_dom_sf"/>
</dbReference>
<dbReference type="STRING" id="246404.A0A507EM48"/>
<feature type="region of interest" description="Disordered" evidence="3">
    <location>
        <begin position="86"/>
        <end position="109"/>
    </location>
</feature>
<protein>
    <recommendedName>
        <fullName evidence="4">SH3 domain-containing protein</fullName>
    </recommendedName>
</protein>
<dbReference type="EMBL" id="QEAP01000504">
    <property type="protein sequence ID" value="TPX65163.1"/>
    <property type="molecule type" value="Genomic_DNA"/>
</dbReference>